<accession>A0A060CB16</accession>
<dbReference type="InterPro" id="IPR011059">
    <property type="entry name" value="Metal-dep_hydrolase_composite"/>
</dbReference>
<protein>
    <submittedName>
        <fullName evidence="1">CAZy families CE9 protein</fullName>
    </submittedName>
</protein>
<reference evidence="1" key="1">
    <citation type="journal article" date="2013" name="Environ. Microbiol.">
        <title>Seasonally variable intestinal metagenomes of the red palm weevil (Rhynchophorus ferrugineus).</title>
        <authorList>
            <person name="Jia S."/>
            <person name="Zhang X."/>
            <person name="Zhang G."/>
            <person name="Yin A."/>
            <person name="Zhang S."/>
            <person name="Li F."/>
            <person name="Wang L."/>
            <person name="Zhao D."/>
            <person name="Yun Q."/>
            <person name="Tala"/>
            <person name="Wang J."/>
            <person name="Sun G."/>
            <person name="Baabdullah M."/>
            <person name="Yu X."/>
            <person name="Hu S."/>
            <person name="Al-Mssallem I.S."/>
            <person name="Yu J."/>
        </authorList>
    </citation>
    <scope>NUCLEOTIDE SEQUENCE</scope>
</reference>
<feature type="non-terminal residue" evidence="1">
    <location>
        <position position="152"/>
    </location>
</feature>
<dbReference type="GO" id="GO:0005829">
    <property type="term" value="C:cytosol"/>
    <property type="evidence" value="ECO:0007669"/>
    <property type="project" value="TreeGrafter"/>
</dbReference>
<dbReference type="PANTHER" id="PTHR11647:SF1">
    <property type="entry name" value="COLLAPSIN RESPONSE MEDIATOR PROTEIN"/>
    <property type="match status" value="1"/>
</dbReference>
<dbReference type="GO" id="GO:0016812">
    <property type="term" value="F:hydrolase activity, acting on carbon-nitrogen (but not peptide) bonds, in cyclic amides"/>
    <property type="evidence" value="ECO:0007669"/>
    <property type="project" value="TreeGrafter"/>
</dbReference>
<organism evidence="1">
    <name type="scientific">uncultured Thermoanaerobacterium sp</name>
    <dbReference type="NCBI Taxonomy" id="218933"/>
    <lineage>
        <taxon>Bacteria</taxon>
        <taxon>Bacillati</taxon>
        <taxon>Bacillota</taxon>
        <taxon>Clostridia</taxon>
        <taxon>Thermoanaerobacterales</taxon>
        <taxon>Thermoanaerobacteraceae</taxon>
        <taxon>Thermoanaerobacterium</taxon>
        <taxon>environmental samples</taxon>
    </lineage>
</organism>
<dbReference type="PANTHER" id="PTHR11647">
    <property type="entry name" value="HYDRANTOINASE/DIHYDROPYRIMIDINASE FAMILY MEMBER"/>
    <property type="match status" value="1"/>
</dbReference>
<dbReference type="AlphaFoldDB" id="A0A060CB16"/>
<sequence length="152" mass="15482">RAQQDRAPVLTHRDFRRLGAEAASRYLRASTGETAMLRPLTAALCAALLAGCASTAATKDPPPAAGAKADYTGDVYASTYRPIASPPVLISNATVLVGDGTRLDGADVLLQDGKVAAIGSGLSAPAGATRVDGSGKWVTPGLIDVHSHLGVY</sequence>
<feature type="non-terminal residue" evidence="1">
    <location>
        <position position="1"/>
    </location>
</feature>
<evidence type="ECO:0000313" key="1">
    <source>
        <dbReference type="EMBL" id="AIA89911.1"/>
    </source>
</evidence>
<name>A0A060CB16_9THEO</name>
<dbReference type="EMBL" id="KF122615">
    <property type="protein sequence ID" value="AIA89911.1"/>
    <property type="molecule type" value="Genomic_DNA"/>
</dbReference>
<dbReference type="SUPFAM" id="SSF51338">
    <property type="entry name" value="Composite domain of metallo-dependent hydrolases"/>
    <property type="match status" value="1"/>
</dbReference>
<dbReference type="InterPro" id="IPR050378">
    <property type="entry name" value="Metallo-dep_Hydrolases_sf"/>
</dbReference>
<proteinExistence type="predicted"/>
<dbReference type="Gene3D" id="2.30.40.10">
    <property type="entry name" value="Urease, subunit C, domain 1"/>
    <property type="match status" value="1"/>
</dbReference>